<dbReference type="PANTHER" id="PTHR36834:SF1">
    <property type="entry name" value="INTEGRAL MEMBRANE PROTEIN"/>
    <property type="match status" value="1"/>
</dbReference>
<proteinExistence type="predicted"/>
<feature type="transmembrane region" description="Helical" evidence="1">
    <location>
        <begin position="126"/>
        <end position="153"/>
    </location>
</feature>
<protein>
    <recommendedName>
        <fullName evidence="2">VanZ-like domain-containing protein</fullName>
    </recommendedName>
</protein>
<dbReference type="Proteomes" id="UP001501645">
    <property type="component" value="Unassembled WGS sequence"/>
</dbReference>
<feature type="domain" description="VanZ-like" evidence="2">
    <location>
        <begin position="48"/>
        <end position="181"/>
    </location>
</feature>
<dbReference type="EMBL" id="BAABKO010000002">
    <property type="protein sequence ID" value="GAA4770436.1"/>
    <property type="molecule type" value="Genomic_DNA"/>
</dbReference>
<feature type="transmembrane region" description="Helical" evidence="1">
    <location>
        <begin position="6"/>
        <end position="31"/>
    </location>
</feature>
<accession>A0ABP8ZZC0</accession>
<evidence type="ECO:0000259" key="2">
    <source>
        <dbReference type="Pfam" id="PF04892"/>
    </source>
</evidence>
<feature type="transmembrane region" description="Helical" evidence="1">
    <location>
        <begin position="251"/>
        <end position="272"/>
    </location>
</feature>
<evidence type="ECO:0000313" key="4">
    <source>
        <dbReference type="Proteomes" id="UP001501645"/>
    </source>
</evidence>
<evidence type="ECO:0000313" key="3">
    <source>
        <dbReference type="EMBL" id="GAA4770436.1"/>
    </source>
</evidence>
<keyword evidence="1" id="KW-0472">Membrane</keyword>
<keyword evidence="1" id="KW-1133">Transmembrane helix</keyword>
<organism evidence="3 4">
    <name type="scientific">Microbacterium gilvum</name>
    <dbReference type="NCBI Taxonomy" id="1336204"/>
    <lineage>
        <taxon>Bacteria</taxon>
        <taxon>Bacillati</taxon>
        <taxon>Actinomycetota</taxon>
        <taxon>Actinomycetes</taxon>
        <taxon>Micrococcales</taxon>
        <taxon>Microbacteriaceae</taxon>
        <taxon>Microbacterium</taxon>
    </lineage>
</organism>
<dbReference type="InterPro" id="IPR006976">
    <property type="entry name" value="VanZ-like"/>
</dbReference>
<sequence length="362" mass="38670">MSDQLFPAIIAILLGVVVGVVLFVPFVAVQYRREGRLTLRQSLLWAGFLVYGLALWTYTLLPLPDPDAIRCVGAQLRPFQFVDDVLDYPVGSAGALVRNPAVMQVAMNVLLFAPLGFFLRLVWRRGVVVSTIAGFAVSLAIETTQITGVWGIYPCAYRFFDVDDLIANTSGALLGAILSLALRPWLARRDRMAVAPTARPVTFWRRVLGMLCDVLAVWLIGGSAGVAVNAWRLYVLQVDPASFDGGPAGAAAVWVPFAVLAVVVLTTGRTLGDLAVLIRWEGGARPTPLARALRYLAGIGGWQLLTAVAAPLDGAFALASIIALIAMRDRSGLPGLIARMRPVDARAAVTASDAGGAAPRQR</sequence>
<feature type="transmembrane region" description="Helical" evidence="1">
    <location>
        <begin position="101"/>
        <end position="119"/>
    </location>
</feature>
<keyword evidence="4" id="KW-1185">Reference proteome</keyword>
<feature type="transmembrane region" description="Helical" evidence="1">
    <location>
        <begin position="43"/>
        <end position="61"/>
    </location>
</feature>
<feature type="transmembrane region" description="Helical" evidence="1">
    <location>
        <begin position="207"/>
        <end position="231"/>
    </location>
</feature>
<dbReference type="PANTHER" id="PTHR36834">
    <property type="entry name" value="MEMBRANE PROTEIN-RELATED"/>
    <property type="match status" value="1"/>
</dbReference>
<name>A0ABP8ZZC0_9MICO</name>
<dbReference type="RefSeq" id="WP_345437215.1">
    <property type="nucleotide sequence ID" value="NZ_BAABKO010000002.1"/>
</dbReference>
<dbReference type="InterPro" id="IPR053150">
    <property type="entry name" value="Teicoplanin_resist-assoc"/>
</dbReference>
<evidence type="ECO:0000256" key="1">
    <source>
        <dbReference type="SAM" id="Phobius"/>
    </source>
</evidence>
<reference evidence="4" key="1">
    <citation type="journal article" date="2019" name="Int. J. Syst. Evol. Microbiol.">
        <title>The Global Catalogue of Microorganisms (GCM) 10K type strain sequencing project: providing services to taxonomists for standard genome sequencing and annotation.</title>
        <authorList>
            <consortium name="The Broad Institute Genomics Platform"/>
            <consortium name="The Broad Institute Genome Sequencing Center for Infectious Disease"/>
            <person name="Wu L."/>
            <person name="Ma J."/>
        </authorList>
    </citation>
    <scope>NUCLEOTIDE SEQUENCE [LARGE SCALE GENOMIC DNA]</scope>
    <source>
        <strain evidence="4">JCM 18537</strain>
    </source>
</reference>
<comment type="caution">
    <text evidence="3">The sequence shown here is derived from an EMBL/GenBank/DDBJ whole genome shotgun (WGS) entry which is preliminary data.</text>
</comment>
<feature type="transmembrane region" description="Helical" evidence="1">
    <location>
        <begin position="293"/>
        <end position="326"/>
    </location>
</feature>
<gene>
    <name evidence="3" type="ORF">GCM10023351_12780</name>
</gene>
<feature type="transmembrane region" description="Helical" evidence="1">
    <location>
        <begin position="165"/>
        <end position="186"/>
    </location>
</feature>
<dbReference type="Pfam" id="PF04892">
    <property type="entry name" value="VanZ"/>
    <property type="match status" value="1"/>
</dbReference>
<keyword evidence="1" id="KW-0812">Transmembrane</keyword>